<dbReference type="GO" id="GO:0005978">
    <property type="term" value="P:glycogen biosynthetic process"/>
    <property type="evidence" value="ECO:0007669"/>
    <property type="project" value="UniProtKB-UniRule"/>
</dbReference>
<evidence type="ECO:0000256" key="10">
    <source>
        <dbReference type="HAMAP-Rule" id="MF_00685"/>
    </source>
</evidence>
<dbReference type="CDD" id="cd11322">
    <property type="entry name" value="AmyAc_Glg_BE"/>
    <property type="match status" value="1"/>
</dbReference>
<dbReference type="InterPro" id="IPR013780">
    <property type="entry name" value="Glyco_hydro_b"/>
</dbReference>
<comment type="catalytic activity">
    <reaction evidence="1 10">
        <text>Transfers a segment of a (1-&gt;4)-alpha-D-glucan chain to a primary hydroxy group in a similar glucan chain.</text>
        <dbReference type="EC" id="2.4.1.18"/>
    </reaction>
</comment>
<dbReference type="Pfam" id="PF00128">
    <property type="entry name" value="Alpha-amylase"/>
    <property type="match status" value="2"/>
</dbReference>
<dbReference type="InterPro" id="IPR017853">
    <property type="entry name" value="GH"/>
</dbReference>
<dbReference type="Pfam" id="PF02922">
    <property type="entry name" value="CBM_48"/>
    <property type="match status" value="1"/>
</dbReference>
<dbReference type="NCBIfam" id="NF008967">
    <property type="entry name" value="PRK12313.1"/>
    <property type="match status" value="1"/>
</dbReference>
<evidence type="ECO:0000256" key="4">
    <source>
        <dbReference type="ARBA" id="ARBA00009000"/>
    </source>
</evidence>
<dbReference type="GO" id="GO:0005829">
    <property type="term" value="C:cytosol"/>
    <property type="evidence" value="ECO:0007669"/>
    <property type="project" value="TreeGrafter"/>
</dbReference>
<evidence type="ECO:0000313" key="14">
    <source>
        <dbReference type="Proteomes" id="UP000280842"/>
    </source>
</evidence>
<feature type="active site" description="Nucleophile" evidence="10 11">
    <location>
        <position position="316"/>
    </location>
</feature>
<dbReference type="SUPFAM" id="SSF51011">
    <property type="entry name" value="Glycosyl hydrolase domain"/>
    <property type="match status" value="1"/>
</dbReference>
<comment type="similarity">
    <text evidence="4 10">Belongs to the glycosyl hydrolase 13 family. GlgB subfamily.</text>
</comment>
<name>A0A3M0BS98_9AQUI</name>
<dbReference type="OrthoDB" id="9800174at2"/>
<dbReference type="FunFam" id="2.60.40.1180:FF:000002">
    <property type="entry name" value="1,4-alpha-glucan branching enzyme GlgB"/>
    <property type="match status" value="1"/>
</dbReference>
<dbReference type="Gene3D" id="2.60.40.10">
    <property type="entry name" value="Immunoglobulins"/>
    <property type="match status" value="1"/>
</dbReference>
<dbReference type="InterPro" id="IPR006407">
    <property type="entry name" value="GlgB"/>
</dbReference>
<evidence type="ECO:0000256" key="11">
    <source>
        <dbReference type="PIRSR" id="PIRSR000463-1"/>
    </source>
</evidence>
<accession>A0A3M0BS98</accession>
<dbReference type="GO" id="GO:0004553">
    <property type="term" value="F:hydrolase activity, hydrolyzing O-glycosyl compounds"/>
    <property type="evidence" value="ECO:0007669"/>
    <property type="project" value="InterPro"/>
</dbReference>
<dbReference type="SUPFAM" id="SSF51445">
    <property type="entry name" value="(Trans)glycosidases"/>
    <property type="match status" value="1"/>
</dbReference>
<feature type="active site" description="Proton donor" evidence="10 11">
    <location>
        <position position="369"/>
    </location>
</feature>
<proteinExistence type="inferred from homology"/>
<dbReference type="EMBL" id="REFO01000010">
    <property type="protein sequence ID" value="RMA97708.1"/>
    <property type="molecule type" value="Genomic_DNA"/>
</dbReference>
<dbReference type="InterPro" id="IPR037439">
    <property type="entry name" value="Branching_enzy"/>
</dbReference>
<dbReference type="RefSeq" id="WP_121922479.1">
    <property type="nucleotide sequence ID" value="NZ_REFO01000010.1"/>
</dbReference>
<sequence length="634" mass="74563">MHKIYYDISRFTDFDIYLFKEGTHRKLYEKFGAHFMEREGKKGVYFSVWAPNAEKVSVIGDFNNYDDKVHPLKKREDGSGIWEGFIEGVQEGLTYKYKIYSKHNGIVNEKSDPYGFFFEKPPKSATITYDIKGYQWKDKDWMENRIEKNNHLAPINIYEVHLGSWKRKLNNQYLTYTELAEELVKYVKEMGYTHIELMPITEYPFDGSWGYQTVGYFAPTSRFGTPKEFMQFVDIMHQNDIGVIIDWVPSHFAVDGHGLINFDGTPLYEHPDPRMAYHPEWGSAIFDYGKNEVRAFLISSAMFWFEKYHIDGIRVDAVASMLYLDYARKEGEWIPNKYGGNENLEAIEFLKQLNKAVYEEFTDIMTIAEESTAFPMVSKPVYLGGLGFGFKWNMGWMHDTLNYMKVDPLFRQYHHHQLTFSFVYMYNENYILPLSHDEVVHMKGSLINKMPGDYDQKFSNLRALFAYMTAFPGKKLLFMGGEIAQWKEWNYKESLDWNLLDYPKHRGVQNLVKQLNNLYKNEKALHQYDCEAKGFEWIDELDYKSNVISFIRKSDNDFIIIVCNFSGITRENYRIGVPEEGIYKEIFNSQYKEFGGLDIKNEKPIKSKKVECHGRKNSISLTLPPLSVIYLKKL</sequence>
<evidence type="ECO:0000313" key="13">
    <source>
        <dbReference type="EMBL" id="RMA97708.1"/>
    </source>
</evidence>
<dbReference type="InterPro" id="IPR013783">
    <property type="entry name" value="Ig-like_fold"/>
</dbReference>
<dbReference type="InterPro" id="IPR006047">
    <property type="entry name" value="GH13_cat_dom"/>
</dbReference>
<protein>
    <recommendedName>
        <fullName evidence="10">1,4-alpha-glucan branching enzyme GlgB</fullName>
        <ecNumber evidence="10">2.4.1.18</ecNumber>
    </recommendedName>
    <alternativeName>
        <fullName evidence="10">1,4-alpha-D-glucan:1,4-alpha-D-glucan 6-glucosyl-transferase</fullName>
    </alternativeName>
    <alternativeName>
        <fullName evidence="10">Alpha-(1-&gt;4)-glucan branching enzyme</fullName>
    </alternativeName>
    <alternativeName>
        <fullName evidence="10">Glycogen branching enzyme</fullName>
        <shortName evidence="10">BE</shortName>
    </alternativeName>
</protein>
<evidence type="ECO:0000256" key="3">
    <source>
        <dbReference type="ARBA" id="ARBA00004964"/>
    </source>
</evidence>
<dbReference type="SUPFAM" id="SSF81296">
    <property type="entry name" value="E set domains"/>
    <property type="match status" value="1"/>
</dbReference>
<keyword evidence="5 10" id="KW-0321">Glycogen metabolism</keyword>
<dbReference type="NCBIfam" id="TIGR01515">
    <property type="entry name" value="branching_enzym"/>
    <property type="match status" value="1"/>
</dbReference>
<evidence type="ECO:0000256" key="8">
    <source>
        <dbReference type="ARBA" id="ARBA00023056"/>
    </source>
</evidence>
<keyword evidence="8 10" id="KW-0320">Glycogen biosynthesis</keyword>
<dbReference type="GO" id="GO:0003844">
    <property type="term" value="F:1,4-alpha-glucan branching enzyme activity"/>
    <property type="evidence" value="ECO:0007669"/>
    <property type="project" value="UniProtKB-UniRule"/>
</dbReference>
<dbReference type="AlphaFoldDB" id="A0A3M0BS98"/>
<comment type="pathway">
    <text evidence="3 10">Glycan biosynthesis; glycogen biosynthesis.</text>
</comment>
<dbReference type="InterPro" id="IPR004193">
    <property type="entry name" value="Glyco_hydro_13_N"/>
</dbReference>
<keyword evidence="9 10" id="KW-0119">Carbohydrate metabolism</keyword>
<evidence type="ECO:0000259" key="12">
    <source>
        <dbReference type="SMART" id="SM00642"/>
    </source>
</evidence>
<gene>
    <name evidence="10" type="primary">glgB</name>
    <name evidence="13" type="ORF">CLV39_0331</name>
</gene>
<dbReference type="PIRSF" id="PIRSF000463">
    <property type="entry name" value="GlgB"/>
    <property type="match status" value="1"/>
</dbReference>
<dbReference type="SMART" id="SM00642">
    <property type="entry name" value="Aamy"/>
    <property type="match status" value="1"/>
</dbReference>
<keyword evidence="14" id="KW-1185">Reference proteome</keyword>
<evidence type="ECO:0000256" key="9">
    <source>
        <dbReference type="ARBA" id="ARBA00023277"/>
    </source>
</evidence>
<dbReference type="InterPro" id="IPR006048">
    <property type="entry name" value="A-amylase/branching_C"/>
</dbReference>
<keyword evidence="7 10" id="KW-0808">Transferase</keyword>
<evidence type="ECO:0000256" key="6">
    <source>
        <dbReference type="ARBA" id="ARBA00022676"/>
    </source>
</evidence>
<comment type="function">
    <text evidence="2 10">Catalyzes the formation of the alpha-1,6-glucosidic linkages in glycogen by scission of a 1,4-alpha-linked oligosaccharide from growing alpha-1,4-glucan chains and the subsequent attachment of the oligosaccharide to the alpha-1,6 position.</text>
</comment>
<dbReference type="PANTHER" id="PTHR43651:SF3">
    <property type="entry name" value="1,4-ALPHA-GLUCAN-BRANCHING ENZYME"/>
    <property type="match status" value="1"/>
</dbReference>
<dbReference type="Proteomes" id="UP000280842">
    <property type="component" value="Unassembled WGS sequence"/>
</dbReference>
<dbReference type="Pfam" id="PF02806">
    <property type="entry name" value="Alpha-amylase_C"/>
    <property type="match status" value="1"/>
</dbReference>
<dbReference type="HAMAP" id="MF_00685">
    <property type="entry name" value="GlgB"/>
    <property type="match status" value="1"/>
</dbReference>
<dbReference type="Gene3D" id="3.20.20.80">
    <property type="entry name" value="Glycosidases"/>
    <property type="match status" value="1"/>
</dbReference>
<dbReference type="FunFam" id="2.60.40.10:FF:000169">
    <property type="entry name" value="1,4-alpha-glucan branching enzyme GlgB"/>
    <property type="match status" value="1"/>
</dbReference>
<feature type="domain" description="Glycosyl hydrolase family 13 catalytic" evidence="12">
    <location>
        <begin position="159"/>
        <end position="545"/>
    </location>
</feature>
<comment type="caution">
    <text evidence="13">The sequence shown here is derived from an EMBL/GenBank/DDBJ whole genome shotgun (WGS) entry which is preliminary data.</text>
</comment>
<evidence type="ECO:0000256" key="1">
    <source>
        <dbReference type="ARBA" id="ARBA00000826"/>
    </source>
</evidence>
<evidence type="ECO:0000256" key="7">
    <source>
        <dbReference type="ARBA" id="ARBA00022679"/>
    </source>
</evidence>
<dbReference type="UniPathway" id="UPA00164"/>
<comment type="subunit">
    <text evidence="10">Monomer.</text>
</comment>
<organism evidence="13 14">
    <name type="scientific">Hydrogenothermus marinus</name>
    <dbReference type="NCBI Taxonomy" id="133270"/>
    <lineage>
        <taxon>Bacteria</taxon>
        <taxon>Pseudomonadati</taxon>
        <taxon>Aquificota</taxon>
        <taxon>Aquificia</taxon>
        <taxon>Aquificales</taxon>
        <taxon>Hydrogenothermaceae</taxon>
        <taxon>Hydrogenothermus</taxon>
    </lineage>
</organism>
<keyword evidence="6 10" id="KW-0328">Glycosyltransferase</keyword>
<dbReference type="FunFam" id="3.20.20.80:FF:000003">
    <property type="entry name" value="1,4-alpha-glucan branching enzyme GlgB"/>
    <property type="match status" value="1"/>
</dbReference>
<dbReference type="Gene3D" id="2.60.40.1180">
    <property type="entry name" value="Golgi alpha-mannosidase II"/>
    <property type="match status" value="1"/>
</dbReference>
<dbReference type="CDD" id="cd02855">
    <property type="entry name" value="E_set_GBE_prok_N"/>
    <property type="match status" value="1"/>
</dbReference>
<dbReference type="InterPro" id="IPR014756">
    <property type="entry name" value="Ig_E-set"/>
</dbReference>
<dbReference type="EC" id="2.4.1.18" evidence="10"/>
<dbReference type="InterPro" id="IPR044143">
    <property type="entry name" value="GlgB_N_E_set_prok"/>
</dbReference>
<reference evidence="13 14" key="1">
    <citation type="submission" date="2018-10" db="EMBL/GenBank/DDBJ databases">
        <title>Genomic Encyclopedia of Archaeal and Bacterial Type Strains, Phase II (KMG-II): from individual species to whole genera.</title>
        <authorList>
            <person name="Goeker M."/>
        </authorList>
    </citation>
    <scope>NUCLEOTIDE SEQUENCE [LARGE SCALE GENOMIC DNA]</scope>
    <source>
        <strain evidence="13 14">VM1</strain>
    </source>
</reference>
<dbReference type="GO" id="GO:0043169">
    <property type="term" value="F:cation binding"/>
    <property type="evidence" value="ECO:0007669"/>
    <property type="project" value="InterPro"/>
</dbReference>
<evidence type="ECO:0000256" key="2">
    <source>
        <dbReference type="ARBA" id="ARBA00002953"/>
    </source>
</evidence>
<evidence type="ECO:0000256" key="5">
    <source>
        <dbReference type="ARBA" id="ARBA00022600"/>
    </source>
</evidence>
<dbReference type="NCBIfam" id="NF003811">
    <property type="entry name" value="PRK05402.1"/>
    <property type="match status" value="1"/>
</dbReference>
<dbReference type="PANTHER" id="PTHR43651">
    <property type="entry name" value="1,4-ALPHA-GLUCAN-BRANCHING ENZYME"/>
    <property type="match status" value="1"/>
</dbReference>